<dbReference type="GO" id="GO:0006914">
    <property type="term" value="P:autophagy"/>
    <property type="evidence" value="ECO:0007669"/>
    <property type="project" value="TreeGrafter"/>
</dbReference>
<dbReference type="GO" id="GO:0005737">
    <property type="term" value="C:cytoplasm"/>
    <property type="evidence" value="ECO:0007669"/>
    <property type="project" value="TreeGrafter"/>
</dbReference>
<dbReference type="Pfam" id="PF10366">
    <property type="entry name" value="Vps39_1"/>
    <property type="match status" value="1"/>
</dbReference>
<dbReference type="Pfam" id="PF00780">
    <property type="entry name" value="CNH"/>
    <property type="match status" value="1"/>
</dbReference>
<proteinExistence type="inferred from homology"/>
<evidence type="ECO:0000259" key="5">
    <source>
        <dbReference type="PROSITE" id="PS50219"/>
    </source>
</evidence>
<dbReference type="PROSITE" id="PS50236">
    <property type="entry name" value="CHCR"/>
    <property type="match status" value="1"/>
</dbReference>
<dbReference type="AlphaFoldDB" id="A0A6B2KXZ8"/>
<dbReference type="InterPro" id="IPR019452">
    <property type="entry name" value="VPS39/TGF_beta_rcpt-assoc_1"/>
</dbReference>
<dbReference type="EMBL" id="GIBP01000506">
    <property type="protein sequence ID" value="NDV29475.1"/>
    <property type="molecule type" value="Transcribed_RNA"/>
</dbReference>
<evidence type="ECO:0000256" key="3">
    <source>
        <dbReference type="ARBA" id="ARBA00038201"/>
    </source>
</evidence>
<reference evidence="6" key="1">
    <citation type="journal article" date="2020" name="J. Eukaryot. Microbiol.">
        <title>De novo Sequencing, Assembly and Annotation of the Transcriptome for the Free-Living Testate Amoeba Arcella intermedia.</title>
        <authorList>
            <person name="Ribeiro G.M."/>
            <person name="Porfirio-Sousa A.L."/>
            <person name="Maurer-Alcala X.X."/>
            <person name="Katz L.A."/>
            <person name="Lahr D.J.G."/>
        </authorList>
    </citation>
    <scope>NUCLEOTIDE SEQUENCE</scope>
</reference>
<name>A0A6B2KXZ8_9EUKA</name>
<keyword evidence="2" id="KW-0472">Membrane</keyword>
<evidence type="ECO:0000256" key="2">
    <source>
        <dbReference type="ARBA" id="ARBA00023136"/>
    </source>
</evidence>
<dbReference type="InterPro" id="IPR019453">
    <property type="entry name" value="VPS39/TGFA1_Znf"/>
</dbReference>
<evidence type="ECO:0000256" key="1">
    <source>
        <dbReference type="ARBA" id="ARBA00004184"/>
    </source>
</evidence>
<accession>A0A6B2KXZ8</accession>
<evidence type="ECO:0000313" key="6">
    <source>
        <dbReference type="EMBL" id="NDV29475.1"/>
    </source>
</evidence>
<dbReference type="InterPro" id="IPR000547">
    <property type="entry name" value="Clathrin_H-chain/VPS_repeat"/>
</dbReference>
<sequence length="846" mass="96676">MNILEVISKGPEENKTHDTRLKFNDKNFAKKAIIQMLGTESENLLFTLTEDGTLSVHQCPNLSAGSLNLVKKDTPNLTKLNVKNQCTLFSVDKTESGQIRIAVVLKRKIVLADWLGNDFVQRKEIPVSEVKLCLWCGQSICIGFKNTYQMVDVYSGVISELFQSGNIPKPFGITVIDKQVLLGKENITVFIGYDGKPTRKFGISWSEPPIAGVQAFPYVVSILQKGVEIQFMYSSLSQTIPNIVANFISVTSDGDVYLVNKAKASIHKLSPVPFSEQIESLIQKKKYPEALALCENLQESQIPERDEKIKNLKKLTAYTNFNSGQFPQAMETFIELQSDALEIIALFTGLLPDKLKFRYTFPVPIEEPKAANMLSKAKEALASFLEAKRKERKISEPTALKKNEDIQEWKDTQNPDQIVDTVLLKCYVATTNNSALNVLLSSTNFCHVKECEGILKKQQKNKELIALYRSRGLHEYALDELQRYGSDRDKELAGVRPSVEYMKNLGAEHLDLIIKHSGWVVKQQPIQGLEIFLHDRNPPLPPVKVLQHLEATSIQSELVRKSQIVVLYLEHVVQFIDPKSNEFNNKLLLSYFESVIDLKKDVKSDQYQDMRKKLVKFLRNSNYYVPQQIIPKYDFDKFGLHEERAILLSKMRNHKDALKEYVHKLQNFDEAEKYCVQHYNKDNEQESDVYLSLLEVYLTPPDKNGPKESDLREAAVKLLNTHYQEIEVTKALDIIPEHTPLSLLYPYLEKVFRETTKSRRNLQVISNLQKAETVKVKTEFFNLRSRYVKITEDTMCVVCNKRLNDAAFALYPTQGTDVPVTVHYQCYLKIPKNICPLTGEVFGDPK</sequence>
<comment type="subcellular location">
    <subcellularLocation>
        <location evidence="1">Endomembrane system</location>
        <topology evidence="1">Peripheral membrane protein</topology>
    </subcellularLocation>
</comment>
<dbReference type="InterPro" id="IPR032914">
    <property type="entry name" value="Vam6/VPS39/TRAP1"/>
</dbReference>
<dbReference type="Pfam" id="PF10367">
    <property type="entry name" value="zf-Vps39_C"/>
    <property type="match status" value="1"/>
</dbReference>
<dbReference type="GO" id="GO:0012505">
    <property type="term" value="C:endomembrane system"/>
    <property type="evidence" value="ECO:0007669"/>
    <property type="project" value="UniProtKB-SubCell"/>
</dbReference>
<protein>
    <recommendedName>
        <fullName evidence="5">CNH domain-containing protein</fullName>
    </recommendedName>
</protein>
<dbReference type="GO" id="GO:0034058">
    <property type="term" value="P:endosomal vesicle fusion"/>
    <property type="evidence" value="ECO:0007669"/>
    <property type="project" value="TreeGrafter"/>
</dbReference>
<organism evidence="6">
    <name type="scientific">Arcella intermedia</name>
    <dbReference type="NCBI Taxonomy" id="1963864"/>
    <lineage>
        <taxon>Eukaryota</taxon>
        <taxon>Amoebozoa</taxon>
        <taxon>Tubulinea</taxon>
        <taxon>Elardia</taxon>
        <taxon>Arcellinida</taxon>
        <taxon>Sphaerothecina</taxon>
        <taxon>Arcellidae</taxon>
        <taxon>Arcella</taxon>
    </lineage>
</organism>
<feature type="domain" description="CNH" evidence="5">
    <location>
        <begin position="1"/>
        <end position="255"/>
    </location>
</feature>
<dbReference type="GO" id="GO:0016020">
    <property type="term" value="C:membrane"/>
    <property type="evidence" value="ECO:0007669"/>
    <property type="project" value="TreeGrafter"/>
</dbReference>
<dbReference type="PANTHER" id="PTHR12894:SF49">
    <property type="entry name" value="VAM6_VPS39-LIKE PROTEIN"/>
    <property type="match status" value="1"/>
</dbReference>
<dbReference type="GO" id="GO:0006886">
    <property type="term" value="P:intracellular protein transport"/>
    <property type="evidence" value="ECO:0007669"/>
    <property type="project" value="UniProtKB-UniRule"/>
</dbReference>
<dbReference type="PROSITE" id="PS50219">
    <property type="entry name" value="CNH"/>
    <property type="match status" value="1"/>
</dbReference>
<dbReference type="InterPro" id="IPR001180">
    <property type="entry name" value="CNH_dom"/>
</dbReference>
<dbReference type="PANTHER" id="PTHR12894">
    <property type="entry name" value="CNH DOMAIN CONTAINING"/>
    <property type="match status" value="1"/>
</dbReference>
<evidence type="ECO:0000256" key="4">
    <source>
        <dbReference type="PROSITE-ProRule" id="PRU01006"/>
    </source>
</evidence>
<feature type="repeat" description="CHCR" evidence="4">
    <location>
        <begin position="530"/>
        <end position="702"/>
    </location>
</feature>
<comment type="similarity">
    <text evidence="3">Belongs to the VAM6/VPS39 family.</text>
</comment>